<organism evidence="1 2">
    <name type="scientific">[Clostridium] asparagiforme DSM 15981</name>
    <dbReference type="NCBI Taxonomy" id="518636"/>
    <lineage>
        <taxon>Bacteria</taxon>
        <taxon>Bacillati</taxon>
        <taxon>Bacillota</taxon>
        <taxon>Clostridia</taxon>
        <taxon>Lachnospirales</taxon>
        <taxon>Lachnospiraceae</taxon>
        <taxon>Enterocloster</taxon>
    </lineage>
</organism>
<accession>C0D6R9</accession>
<dbReference type="AlphaFoldDB" id="C0D6R9"/>
<evidence type="ECO:0000313" key="2">
    <source>
        <dbReference type="Proteomes" id="UP000004756"/>
    </source>
</evidence>
<keyword evidence="2" id="KW-1185">Reference proteome</keyword>
<sequence>MPSNRINPLGFLHVFHNYTKNTWILTLSILLVRSIIQLLQSSDPSGRSHIRGRAAKKRRCPSCVPGIKLPAQSAPRRFSCFIDPFTFHFNFCFHHRASQGPPTYRLCS</sequence>
<gene>
    <name evidence="1" type="ORF">CLOSTASPAR_04966</name>
</gene>
<comment type="caution">
    <text evidence="1">The sequence shown here is derived from an EMBL/GenBank/DDBJ whole genome shotgun (WGS) entry which is preliminary data.</text>
</comment>
<protein>
    <submittedName>
        <fullName evidence="1">Uncharacterized protein</fullName>
    </submittedName>
</protein>
<name>C0D6R9_9FIRM</name>
<dbReference type="HOGENOM" id="CLU_2192370_0_0_9"/>
<reference evidence="1 2" key="1">
    <citation type="submission" date="2009-02" db="EMBL/GenBank/DDBJ databases">
        <title>Draft genome sequence of Clostridium asparagiforme (DSM 15981).</title>
        <authorList>
            <person name="Sudarsanam P."/>
            <person name="Ley R."/>
            <person name="Guruge J."/>
            <person name="Turnbaugh P.J."/>
            <person name="Mahowald M."/>
            <person name="Liep D."/>
            <person name="Gordon J."/>
        </authorList>
    </citation>
    <scope>NUCLEOTIDE SEQUENCE [LARGE SCALE GENOMIC DNA]</scope>
    <source>
        <strain evidence="1 2">DSM 15981</strain>
    </source>
</reference>
<proteinExistence type="predicted"/>
<evidence type="ECO:0000313" key="1">
    <source>
        <dbReference type="EMBL" id="EEG52966.1"/>
    </source>
</evidence>
<dbReference type="EMBL" id="ACCJ01000410">
    <property type="protein sequence ID" value="EEG52966.1"/>
    <property type="molecule type" value="Genomic_DNA"/>
</dbReference>
<dbReference type="Proteomes" id="UP000004756">
    <property type="component" value="Unassembled WGS sequence"/>
</dbReference>